<reference evidence="1" key="1">
    <citation type="submission" date="2009-05" db="EMBL/GenBank/DDBJ databases">
        <title>Anoplopoma fimbria ESTs and full-length cDNAs.</title>
        <authorList>
            <person name="Messmer A."/>
            <person name="Rondeau E."/>
            <person name="Sanderson D."/>
            <person name="Cooper G."/>
            <person name="Leong J."/>
            <person name="Koop B.F."/>
        </authorList>
    </citation>
    <scope>NUCLEOTIDE SEQUENCE</scope>
    <source>
        <tissue evidence="1">Brain</tissue>
    </source>
</reference>
<protein>
    <submittedName>
        <fullName evidence="1">Actin-related protein 2/3 complex subunit 1B</fullName>
    </submittedName>
</protein>
<sequence length="28" mass="3329">MAYHSFLLEPISCHAWNKDRTRKSARPL</sequence>
<gene>
    <name evidence="1" type="primary">ARC1B</name>
</gene>
<proteinExistence type="evidence at transcript level"/>
<dbReference type="EMBL" id="BT082458">
    <property type="protein sequence ID" value="ACQ58165.1"/>
    <property type="molecule type" value="mRNA"/>
</dbReference>
<dbReference type="AlphaFoldDB" id="C3KHP3"/>
<evidence type="ECO:0000313" key="1">
    <source>
        <dbReference type="EMBL" id="ACQ58165.1"/>
    </source>
</evidence>
<accession>C3KHP3</accession>
<organism evidence="1">
    <name type="scientific">Anoplopoma fimbria</name>
    <name type="common">Sablefish</name>
    <dbReference type="NCBI Taxonomy" id="229290"/>
    <lineage>
        <taxon>Eukaryota</taxon>
        <taxon>Metazoa</taxon>
        <taxon>Chordata</taxon>
        <taxon>Craniata</taxon>
        <taxon>Vertebrata</taxon>
        <taxon>Euteleostomi</taxon>
        <taxon>Actinopterygii</taxon>
        <taxon>Neopterygii</taxon>
        <taxon>Teleostei</taxon>
        <taxon>Neoteleostei</taxon>
        <taxon>Acanthomorphata</taxon>
        <taxon>Eupercaria</taxon>
        <taxon>Perciformes</taxon>
        <taxon>Cottioidei</taxon>
        <taxon>Anoplopomatales</taxon>
        <taxon>Anoplopomatidae</taxon>
        <taxon>Anoplopoma</taxon>
    </lineage>
</organism>
<name>C3KHP3_ANOFI</name>